<gene>
    <name evidence="2" type="ORF">HYG82_05530</name>
</gene>
<dbReference type="OrthoDB" id="196049at2157"/>
<reference evidence="2 3" key="1">
    <citation type="submission" date="2020-07" db="EMBL/GenBank/DDBJ databases">
        <authorList>
            <person name="Cui H."/>
        </authorList>
    </citation>
    <scope>NUCLEOTIDE SEQUENCE [LARGE SCALE GENOMIC DNA]</scope>
    <source>
        <strain evidence="2 3">YPL8</strain>
    </source>
</reference>
<protein>
    <submittedName>
        <fullName evidence="2">Uncharacterized protein</fullName>
    </submittedName>
</protein>
<evidence type="ECO:0000256" key="1">
    <source>
        <dbReference type="SAM" id="MobiDB-lite"/>
    </source>
</evidence>
<evidence type="ECO:0000313" key="2">
    <source>
        <dbReference type="EMBL" id="QLG51146.1"/>
    </source>
</evidence>
<feature type="region of interest" description="Disordered" evidence="1">
    <location>
        <begin position="1"/>
        <end position="38"/>
    </location>
</feature>
<sequence length="83" mass="8927">MVRSRTVSNRLAVRDDATTIGTKEEAPAHASEAPTNADCKSVVAPMPYRTRSTWIVPGTSNDSTWRVDIDPLTAKTRLVGTAG</sequence>
<dbReference type="Proteomes" id="UP000509241">
    <property type="component" value="Chromosome"/>
</dbReference>
<dbReference type="EMBL" id="CP058601">
    <property type="protein sequence ID" value="QLG51146.1"/>
    <property type="molecule type" value="Genomic_DNA"/>
</dbReference>
<evidence type="ECO:0000313" key="3">
    <source>
        <dbReference type="Proteomes" id="UP000509241"/>
    </source>
</evidence>
<organism evidence="2 3">
    <name type="scientific">Natrinema halophilum</name>
    <dbReference type="NCBI Taxonomy" id="1699371"/>
    <lineage>
        <taxon>Archaea</taxon>
        <taxon>Methanobacteriati</taxon>
        <taxon>Methanobacteriota</taxon>
        <taxon>Stenosarchaea group</taxon>
        <taxon>Halobacteria</taxon>
        <taxon>Halobacteriales</taxon>
        <taxon>Natrialbaceae</taxon>
        <taxon>Natrinema</taxon>
    </lineage>
</organism>
<feature type="compositionally biased region" description="Basic and acidic residues" evidence="1">
    <location>
        <begin position="12"/>
        <end position="27"/>
    </location>
</feature>
<proteinExistence type="predicted"/>
<keyword evidence="3" id="KW-1185">Reference proteome</keyword>
<accession>A0A7D5GW48</accession>
<name>A0A7D5GW48_9EURY</name>
<dbReference type="AlphaFoldDB" id="A0A7D5GW48"/>